<reference evidence="1" key="1">
    <citation type="submission" date="2020-05" db="EMBL/GenBank/DDBJ databases">
        <authorList>
            <person name="Chiriac C."/>
            <person name="Salcher M."/>
            <person name="Ghai R."/>
            <person name="Kavagutti S V."/>
        </authorList>
    </citation>
    <scope>NUCLEOTIDE SEQUENCE</scope>
</reference>
<evidence type="ECO:0000313" key="1">
    <source>
        <dbReference type="EMBL" id="CAB4942789.1"/>
    </source>
</evidence>
<name>A0A6J7JJ09_9ZZZZ</name>
<proteinExistence type="predicted"/>
<gene>
    <name evidence="1" type="ORF">UFOPK3774_00739</name>
</gene>
<sequence length="33" mass="3430">MVPCVPITPIFPLRVAATARRTAGAITSTTGME</sequence>
<dbReference type="AlphaFoldDB" id="A0A6J7JJ09"/>
<dbReference type="EMBL" id="CAFBNG010000135">
    <property type="protein sequence ID" value="CAB4942789.1"/>
    <property type="molecule type" value="Genomic_DNA"/>
</dbReference>
<protein>
    <submittedName>
        <fullName evidence="1">Unannotated protein</fullName>
    </submittedName>
</protein>
<accession>A0A6J7JJ09</accession>
<organism evidence="1">
    <name type="scientific">freshwater metagenome</name>
    <dbReference type="NCBI Taxonomy" id="449393"/>
    <lineage>
        <taxon>unclassified sequences</taxon>
        <taxon>metagenomes</taxon>
        <taxon>ecological metagenomes</taxon>
    </lineage>
</organism>